<dbReference type="InterPro" id="IPR001087">
    <property type="entry name" value="GDSL"/>
</dbReference>
<dbReference type="PANTHER" id="PTHR45650:SF43">
    <property type="entry name" value="GDSL ESTERASE_LIPASE 7-LIKE"/>
    <property type="match status" value="1"/>
</dbReference>
<keyword evidence="4 8" id="KW-0732">Signal</keyword>
<dbReference type="EMBL" id="JAMYWD010000009">
    <property type="protein sequence ID" value="KAJ4961368.1"/>
    <property type="molecule type" value="Genomic_DNA"/>
</dbReference>
<organism evidence="9 10">
    <name type="scientific">Protea cynaroides</name>
    <dbReference type="NCBI Taxonomy" id="273540"/>
    <lineage>
        <taxon>Eukaryota</taxon>
        <taxon>Viridiplantae</taxon>
        <taxon>Streptophyta</taxon>
        <taxon>Embryophyta</taxon>
        <taxon>Tracheophyta</taxon>
        <taxon>Spermatophyta</taxon>
        <taxon>Magnoliopsida</taxon>
        <taxon>Proteales</taxon>
        <taxon>Proteaceae</taxon>
        <taxon>Protea</taxon>
    </lineage>
</organism>
<evidence type="ECO:0000256" key="6">
    <source>
        <dbReference type="ARBA" id="ARBA00022963"/>
    </source>
</evidence>
<dbReference type="InterPro" id="IPR035669">
    <property type="entry name" value="SGNH_plant_lipase-like"/>
</dbReference>
<sequence length="409" mass="45799">MTEWFYRYLILVGLLLNLFPVKCENPLAPALYVFGDSLVDSGNNDFLKTYTQANYSPYGIDFSVGATGRFTNGNTIADFIAQLLGLPMVPPYLGLSEAQKNQTLTGVNYGSGSAGILRETGLAGGENLCLEEQVKMFRKTVQSYLPRNFETQDELLRYLSKAIFVVEIGSNDYINNYLKPQLYNSSLVYTPEQFGALLVHQLKQYLTDLYNLGARKFIIFGIGPIGCIPASVNKQKLRNARNKDKDQLRSHPENGLHRTLQEVITTIITTLQRSSLSGRDDKYSTTCTEDENQLVTYFNTGLPVMLEELTAMLQDSTFVPIEVYALSYDTVQNPSKYGFTDRGPCCVVGGNGTSLCLMDVLPCADRSKYIYWDSFHPTQQVNSIFADLCLNFSYDSPCSSVNIYQLVEK</sequence>
<gene>
    <name evidence="9" type="ORF">NE237_021278</name>
</gene>
<name>A0A9Q0K4Q8_9MAGN</name>
<reference evidence="9" key="1">
    <citation type="journal article" date="2023" name="Plant J.">
        <title>The genome of the king protea, Protea cynaroides.</title>
        <authorList>
            <person name="Chang J."/>
            <person name="Duong T.A."/>
            <person name="Schoeman C."/>
            <person name="Ma X."/>
            <person name="Roodt D."/>
            <person name="Barker N."/>
            <person name="Li Z."/>
            <person name="Van de Peer Y."/>
            <person name="Mizrachi E."/>
        </authorList>
    </citation>
    <scope>NUCLEOTIDE SEQUENCE</scope>
    <source>
        <tissue evidence="9">Young leaves</tissue>
    </source>
</reference>
<dbReference type="AlphaFoldDB" id="A0A9Q0K4Q8"/>
<evidence type="ECO:0000313" key="10">
    <source>
        <dbReference type="Proteomes" id="UP001141806"/>
    </source>
</evidence>
<evidence type="ECO:0000313" key="9">
    <source>
        <dbReference type="EMBL" id="KAJ4961368.1"/>
    </source>
</evidence>
<dbReference type="Pfam" id="PF00657">
    <property type="entry name" value="Lipase_GDSL"/>
    <property type="match status" value="1"/>
</dbReference>
<dbReference type="PANTHER" id="PTHR45650">
    <property type="entry name" value="GDSL-LIKE LIPASE/ACYLHYDROLASE-RELATED"/>
    <property type="match status" value="1"/>
</dbReference>
<dbReference type="GO" id="GO:0016788">
    <property type="term" value="F:hydrolase activity, acting on ester bonds"/>
    <property type="evidence" value="ECO:0007669"/>
    <property type="project" value="InterPro"/>
</dbReference>
<evidence type="ECO:0000256" key="2">
    <source>
        <dbReference type="ARBA" id="ARBA00008668"/>
    </source>
</evidence>
<comment type="subcellular location">
    <subcellularLocation>
        <location evidence="1">Secreted</location>
    </subcellularLocation>
</comment>
<evidence type="ECO:0000256" key="8">
    <source>
        <dbReference type="SAM" id="SignalP"/>
    </source>
</evidence>
<dbReference type="OrthoDB" id="1600564at2759"/>
<comment type="caution">
    <text evidence="9">The sequence shown here is derived from an EMBL/GenBank/DDBJ whole genome shotgun (WGS) entry which is preliminary data.</text>
</comment>
<dbReference type="Gene3D" id="3.40.50.1110">
    <property type="entry name" value="SGNH hydrolase"/>
    <property type="match status" value="1"/>
</dbReference>
<keyword evidence="10" id="KW-1185">Reference proteome</keyword>
<keyword evidence="5" id="KW-0378">Hydrolase</keyword>
<keyword evidence="3" id="KW-0964">Secreted</keyword>
<feature type="chain" id="PRO_5040332371" evidence="8">
    <location>
        <begin position="24"/>
        <end position="409"/>
    </location>
</feature>
<accession>A0A9Q0K4Q8</accession>
<dbReference type="GO" id="GO:0005576">
    <property type="term" value="C:extracellular region"/>
    <property type="evidence" value="ECO:0007669"/>
    <property type="project" value="UniProtKB-SubCell"/>
</dbReference>
<keyword evidence="6" id="KW-0442">Lipid degradation</keyword>
<feature type="signal peptide" evidence="8">
    <location>
        <begin position="1"/>
        <end position="23"/>
    </location>
</feature>
<evidence type="ECO:0000256" key="7">
    <source>
        <dbReference type="ARBA" id="ARBA00023098"/>
    </source>
</evidence>
<proteinExistence type="inferred from homology"/>
<dbReference type="GO" id="GO:0016042">
    <property type="term" value="P:lipid catabolic process"/>
    <property type="evidence" value="ECO:0007669"/>
    <property type="project" value="UniProtKB-KW"/>
</dbReference>
<dbReference type="CDD" id="cd01837">
    <property type="entry name" value="SGNH_plant_lipase_like"/>
    <property type="match status" value="1"/>
</dbReference>
<evidence type="ECO:0000256" key="5">
    <source>
        <dbReference type="ARBA" id="ARBA00022801"/>
    </source>
</evidence>
<evidence type="ECO:0000256" key="1">
    <source>
        <dbReference type="ARBA" id="ARBA00004613"/>
    </source>
</evidence>
<dbReference type="InterPro" id="IPR051238">
    <property type="entry name" value="GDSL_esterase/lipase"/>
</dbReference>
<protein>
    <submittedName>
        <fullName evidence="9">Uncharacterized protein</fullName>
    </submittedName>
</protein>
<comment type="similarity">
    <text evidence="2">Belongs to the 'GDSL' lipolytic enzyme family.</text>
</comment>
<dbReference type="Proteomes" id="UP001141806">
    <property type="component" value="Unassembled WGS sequence"/>
</dbReference>
<dbReference type="InterPro" id="IPR036514">
    <property type="entry name" value="SGNH_hydro_sf"/>
</dbReference>
<evidence type="ECO:0000256" key="4">
    <source>
        <dbReference type="ARBA" id="ARBA00022729"/>
    </source>
</evidence>
<keyword evidence="7" id="KW-0443">Lipid metabolism</keyword>
<evidence type="ECO:0000256" key="3">
    <source>
        <dbReference type="ARBA" id="ARBA00022525"/>
    </source>
</evidence>